<feature type="transmembrane region" description="Helical" evidence="2">
    <location>
        <begin position="400"/>
        <end position="421"/>
    </location>
</feature>
<gene>
    <name evidence="4" type="ORF">EG343_09930</name>
</gene>
<dbReference type="RefSeq" id="WP_123857636.1">
    <property type="nucleotide sequence ID" value="NZ_CP033923.1"/>
</dbReference>
<dbReference type="KEGG" id="cnk:EG343_09930"/>
<evidence type="ECO:0000259" key="3">
    <source>
        <dbReference type="Pfam" id="PF10145"/>
    </source>
</evidence>
<name>A0AAD0YPJ1_CHRNA</name>
<feature type="transmembrane region" description="Helical" evidence="2">
    <location>
        <begin position="455"/>
        <end position="476"/>
    </location>
</feature>
<evidence type="ECO:0000313" key="4">
    <source>
        <dbReference type="EMBL" id="AZA90931.1"/>
    </source>
</evidence>
<feature type="domain" description="Phage tail tape measure protein" evidence="3">
    <location>
        <begin position="107"/>
        <end position="309"/>
    </location>
</feature>
<sequence>MATTKLMMLVDLSAKLFNNGLQRLQSRWSQGVDRMKAKYQSLIDMVPGLDGALDKLKNPSVVFGAAFMAAFGFLSQATKMANDWEVKMAEINVTAGLSKKELRGLSDQLLDIGSRNSSNLDEVPKAFSRIISAGLDVNQSLTALEPTMRAAKAGFTDVETVAGAGVATMMSSGKDINTVYDVLFETVKEGNAEFKDIARYLPKVIPLARSVGYELESTAGAYASLTTKLSAEQSTTALEGIMRTLSNADVAFGKTDKKTGKYISGFRSLGINIFDSAGKIRPLIDIVMEINKQMDGLTDANRIKKLSALGFDQSTALGFNTLAQDVEGLKKATLATSSAQGSLDQAYIDSLTPMEQYQVIQNNIKASMIKLGQAALPYLTAGLQKAAPLFQWMYRNVDTLIPVFGAFITTLGILTVATWAWNSALLANPVTWIILGISALIAIIVLAIAKYDEWGATLLLFMGPIGRIISALKGIYDHWDSIKKAFNDGGIIGALERIGIVLLDVIVQPIEQMLSMMSHLPGSLGRAAKDMQGTVRKFREDMDLVDTPEEALKKKRPEYLEAMKAHSEKLLEPKNKFDPKSLYGTEGGEFAEPGKDTEAKKKKLKEGVNKATGEARQVRNITITIGSLNNGGINVKNDEFRGMTKADVENWFNESMMRVLRNVETS</sequence>
<evidence type="ECO:0000313" key="5">
    <source>
        <dbReference type="Proteomes" id="UP000278288"/>
    </source>
</evidence>
<evidence type="ECO:0000256" key="1">
    <source>
        <dbReference type="ARBA" id="ARBA00022612"/>
    </source>
</evidence>
<keyword evidence="5" id="KW-1185">Reference proteome</keyword>
<dbReference type="EMBL" id="CP033923">
    <property type="protein sequence ID" value="AZA90931.1"/>
    <property type="molecule type" value="Genomic_DNA"/>
</dbReference>
<feature type="transmembrane region" description="Helical" evidence="2">
    <location>
        <begin position="430"/>
        <end position="449"/>
    </location>
</feature>
<dbReference type="AlphaFoldDB" id="A0AAD0YPJ1"/>
<keyword evidence="2" id="KW-0812">Transmembrane</keyword>
<dbReference type="InterPro" id="IPR010090">
    <property type="entry name" value="Phage_tape_meas"/>
</dbReference>
<evidence type="ECO:0000256" key="2">
    <source>
        <dbReference type="SAM" id="Phobius"/>
    </source>
</evidence>
<reference evidence="4 5" key="1">
    <citation type="submission" date="2018-11" db="EMBL/GenBank/DDBJ databases">
        <title>Proposal to divide the Flavobacteriaceae and reorganize its genera based on Amino Acid Identity values calculated from whole genome sequences.</title>
        <authorList>
            <person name="Nicholson A.C."/>
            <person name="Gulvik C.A."/>
            <person name="Whitney A.M."/>
            <person name="Humrighouse B.W."/>
            <person name="Bell M."/>
            <person name="Holmes B."/>
            <person name="Steigerwalt A.G."/>
            <person name="Villarma A."/>
            <person name="Sheth M."/>
            <person name="Batra D."/>
            <person name="Pryor J."/>
            <person name="Bernardet J.-F."/>
            <person name="Hugo C."/>
            <person name="Kampfer P."/>
            <person name="Newman J."/>
            <person name="McQuiston J.R."/>
        </authorList>
    </citation>
    <scope>NUCLEOTIDE SEQUENCE [LARGE SCALE GENOMIC DNA]</scope>
    <source>
        <strain evidence="4 5">G0041</strain>
    </source>
</reference>
<dbReference type="PANTHER" id="PTHR37813:SF1">
    <property type="entry name" value="FELS-2 PROPHAGE PROTEIN"/>
    <property type="match status" value="1"/>
</dbReference>
<keyword evidence="1" id="KW-1188">Viral release from host cell</keyword>
<dbReference type="PANTHER" id="PTHR37813">
    <property type="entry name" value="FELS-2 PROPHAGE PROTEIN"/>
    <property type="match status" value="1"/>
</dbReference>
<dbReference type="Pfam" id="PF10145">
    <property type="entry name" value="PhageMin_Tail"/>
    <property type="match status" value="1"/>
</dbReference>
<dbReference type="NCBIfam" id="TIGR01760">
    <property type="entry name" value="tape_meas_TP901"/>
    <property type="match status" value="1"/>
</dbReference>
<keyword evidence="2" id="KW-0472">Membrane</keyword>
<organism evidence="4 5">
    <name type="scientific">Chryseobacterium nakagawai</name>
    <dbReference type="NCBI Taxonomy" id="1241982"/>
    <lineage>
        <taxon>Bacteria</taxon>
        <taxon>Pseudomonadati</taxon>
        <taxon>Bacteroidota</taxon>
        <taxon>Flavobacteriia</taxon>
        <taxon>Flavobacteriales</taxon>
        <taxon>Weeksellaceae</taxon>
        <taxon>Chryseobacterium group</taxon>
        <taxon>Chryseobacterium</taxon>
    </lineage>
</organism>
<protein>
    <submittedName>
        <fullName evidence="4">Phage tail tape measure protein</fullName>
    </submittedName>
</protein>
<keyword evidence="2" id="KW-1133">Transmembrane helix</keyword>
<accession>A0AAD0YPJ1</accession>
<dbReference type="Proteomes" id="UP000278288">
    <property type="component" value="Chromosome"/>
</dbReference>
<proteinExistence type="predicted"/>